<reference evidence="1 2" key="1">
    <citation type="submission" date="2018-07" db="EMBL/GenBank/DDBJ databases">
        <title>Genome sequence of Roseomonas fauriae ATCC 49958.</title>
        <authorList>
            <person name="Sant'Anna F.H."/>
            <person name="Baldani J.I."/>
            <person name="Zilli J.E."/>
            <person name="Reis V.M."/>
            <person name="Hartmann A."/>
            <person name="Cruz L."/>
            <person name="de Souza E.M."/>
            <person name="de Oliveira Pedrosa F."/>
            <person name="Passaglia L.M.P."/>
        </authorList>
    </citation>
    <scope>NUCLEOTIDE SEQUENCE [LARGE SCALE GENOMIC DNA]</scope>
    <source>
        <strain evidence="1 2">ATCC 49958</strain>
    </source>
</reference>
<protein>
    <submittedName>
        <fullName evidence="1">Uncharacterized protein</fullName>
    </submittedName>
</protein>
<comment type="caution">
    <text evidence="1">The sequence shown here is derived from an EMBL/GenBank/DDBJ whole genome shotgun (WGS) entry which is preliminary data.</text>
</comment>
<dbReference type="EMBL" id="QOKV01000050">
    <property type="protein sequence ID" value="KAA0676231.1"/>
    <property type="molecule type" value="Genomic_DNA"/>
</dbReference>
<accession>A0A6L3ARC5</accession>
<evidence type="ECO:0000313" key="2">
    <source>
        <dbReference type="Proteomes" id="UP000476837"/>
    </source>
</evidence>
<gene>
    <name evidence="1" type="ORF">DS837_31180</name>
</gene>
<proteinExistence type="predicted"/>
<evidence type="ECO:0000313" key="1">
    <source>
        <dbReference type="EMBL" id="KAA0676231.1"/>
    </source>
</evidence>
<sequence>MRADPHACASINAQYQHAMGDMWRLNGAGKAASRLGDLADADGVVEVVDPYPSSAPHVAARWVSREDDGRGV</sequence>
<name>A0A6L3ARC5_AZOBR</name>
<organism evidence="1 2">
    <name type="scientific">Azospirillum brasilense</name>
    <dbReference type="NCBI Taxonomy" id="192"/>
    <lineage>
        <taxon>Bacteria</taxon>
        <taxon>Pseudomonadati</taxon>
        <taxon>Pseudomonadota</taxon>
        <taxon>Alphaproteobacteria</taxon>
        <taxon>Rhodospirillales</taxon>
        <taxon>Azospirillaceae</taxon>
        <taxon>Azospirillum</taxon>
    </lineage>
</organism>
<dbReference type="AlphaFoldDB" id="A0A6L3ARC5"/>
<dbReference type="Proteomes" id="UP000476837">
    <property type="component" value="Unassembled WGS sequence"/>
</dbReference>